<dbReference type="InterPro" id="IPR050267">
    <property type="entry name" value="Anti-sigma-factor_SerPK"/>
</dbReference>
<dbReference type="Gene3D" id="3.30.565.10">
    <property type="entry name" value="Histidine kinase-like ATPase, C-terminal domain"/>
    <property type="match status" value="1"/>
</dbReference>
<dbReference type="PANTHER" id="PTHR35526:SF3">
    <property type="entry name" value="ANTI-SIGMA-F FACTOR RSBW"/>
    <property type="match status" value="1"/>
</dbReference>
<accession>A0ABX1I8M3</accession>
<dbReference type="PANTHER" id="PTHR35526">
    <property type="entry name" value="ANTI-SIGMA-F FACTOR RSBW-RELATED"/>
    <property type="match status" value="1"/>
</dbReference>
<name>A0ABX1I8M3_9GAMM</name>
<evidence type="ECO:0000259" key="2">
    <source>
        <dbReference type="Pfam" id="PF13581"/>
    </source>
</evidence>
<dbReference type="EMBL" id="JAAXKX010000013">
    <property type="protein sequence ID" value="NKN33578.1"/>
    <property type="molecule type" value="Genomic_DNA"/>
</dbReference>
<feature type="domain" description="Histidine kinase/HSP90-like ATPase" evidence="2">
    <location>
        <begin position="15"/>
        <end position="133"/>
    </location>
</feature>
<keyword evidence="3" id="KW-0547">Nucleotide-binding</keyword>
<dbReference type="Pfam" id="PF13581">
    <property type="entry name" value="HATPase_c_2"/>
    <property type="match status" value="1"/>
</dbReference>
<organism evidence="3 4">
    <name type="scientific">Marichromatium bheemlicum</name>
    <dbReference type="NCBI Taxonomy" id="365339"/>
    <lineage>
        <taxon>Bacteria</taxon>
        <taxon>Pseudomonadati</taxon>
        <taxon>Pseudomonadota</taxon>
        <taxon>Gammaproteobacteria</taxon>
        <taxon>Chromatiales</taxon>
        <taxon>Chromatiaceae</taxon>
        <taxon>Marichromatium</taxon>
    </lineage>
</organism>
<keyword evidence="1" id="KW-0723">Serine/threonine-protein kinase</keyword>
<protein>
    <submittedName>
        <fullName evidence="3">ATP-binding protein</fullName>
    </submittedName>
</protein>
<keyword evidence="1" id="KW-0418">Kinase</keyword>
<sequence length="136" mass="14905">MADSAKTLLVQIDSRLEMTSLVGTCIRALCLDAGLDEMAAYQVQTCTIEAVNNAIIHAYGGQSGHSVEIRWRLDDAGLSIQVGDHGKTMAEMPPEIAPDPLAESGRGWWIMRQWMDSVDYETDGTGNRVILRKLLA</sequence>
<evidence type="ECO:0000313" key="4">
    <source>
        <dbReference type="Proteomes" id="UP000740754"/>
    </source>
</evidence>
<dbReference type="GO" id="GO:0005524">
    <property type="term" value="F:ATP binding"/>
    <property type="evidence" value="ECO:0007669"/>
    <property type="project" value="UniProtKB-KW"/>
</dbReference>
<dbReference type="InterPro" id="IPR003594">
    <property type="entry name" value="HATPase_dom"/>
</dbReference>
<reference evidence="3 4" key="1">
    <citation type="submission" date="2020-04" db="EMBL/GenBank/DDBJ databases">
        <title>Draft Whole-Genome sequence of Marichromatium bheemlicum DSM 18632, type strain.</title>
        <authorList>
            <person name="Kyndt J.A."/>
            <person name="Meyer T.E."/>
        </authorList>
    </citation>
    <scope>NUCLEOTIDE SEQUENCE [LARGE SCALE GENOMIC DNA]</scope>
    <source>
        <strain evidence="3 4">DSM 18632</strain>
    </source>
</reference>
<evidence type="ECO:0000256" key="1">
    <source>
        <dbReference type="ARBA" id="ARBA00022527"/>
    </source>
</evidence>
<gene>
    <name evidence="3" type="ORF">HF203_10125</name>
</gene>
<keyword evidence="4" id="KW-1185">Reference proteome</keyword>
<proteinExistence type="predicted"/>
<keyword evidence="3" id="KW-0067">ATP-binding</keyword>
<dbReference type="Proteomes" id="UP000740754">
    <property type="component" value="Unassembled WGS sequence"/>
</dbReference>
<evidence type="ECO:0000313" key="3">
    <source>
        <dbReference type="EMBL" id="NKN33578.1"/>
    </source>
</evidence>
<keyword evidence="1" id="KW-0808">Transferase</keyword>
<comment type="caution">
    <text evidence="3">The sequence shown here is derived from an EMBL/GenBank/DDBJ whole genome shotgun (WGS) entry which is preliminary data.</text>
</comment>
<dbReference type="SUPFAM" id="SSF55874">
    <property type="entry name" value="ATPase domain of HSP90 chaperone/DNA topoisomerase II/histidine kinase"/>
    <property type="match status" value="1"/>
</dbReference>
<dbReference type="RefSeq" id="WP_168669265.1">
    <property type="nucleotide sequence ID" value="NZ_JAAXKX010000013.1"/>
</dbReference>
<dbReference type="CDD" id="cd16936">
    <property type="entry name" value="HATPase_RsbW-like"/>
    <property type="match status" value="1"/>
</dbReference>
<dbReference type="InterPro" id="IPR036890">
    <property type="entry name" value="HATPase_C_sf"/>
</dbReference>